<feature type="non-terminal residue" evidence="2">
    <location>
        <position position="1"/>
    </location>
</feature>
<name>A0ABN9QCR3_9DINO</name>
<dbReference type="InterPro" id="IPR013201">
    <property type="entry name" value="Prot_inhib_I29"/>
</dbReference>
<dbReference type="Proteomes" id="UP001189429">
    <property type="component" value="Unassembled WGS sequence"/>
</dbReference>
<dbReference type="Pfam" id="PF08246">
    <property type="entry name" value="Inhibitor_I29"/>
    <property type="match status" value="1"/>
</dbReference>
<dbReference type="EMBL" id="CAUYUJ010002808">
    <property type="protein sequence ID" value="CAK0802464.1"/>
    <property type="molecule type" value="Genomic_DNA"/>
</dbReference>
<evidence type="ECO:0000259" key="1">
    <source>
        <dbReference type="Pfam" id="PF08246"/>
    </source>
</evidence>
<evidence type="ECO:0000313" key="2">
    <source>
        <dbReference type="EMBL" id="CAK0802464.1"/>
    </source>
</evidence>
<reference evidence="2" key="1">
    <citation type="submission" date="2023-10" db="EMBL/GenBank/DDBJ databases">
        <authorList>
            <person name="Chen Y."/>
            <person name="Shah S."/>
            <person name="Dougan E. K."/>
            <person name="Thang M."/>
            <person name="Chan C."/>
        </authorList>
    </citation>
    <scope>NUCLEOTIDE SEQUENCE [LARGE SCALE GENOMIC DNA]</scope>
</reference>
<proteinExistence type="predicted"/>
<protein>
    <recommendedName>
        <fullName evidence="1">Cathepsin propeptide inhibitor domain-containing protein</fullName>
    </recommendedName>
</protein>
<comment type="caution">
    <text evidence="2">The sequence shown here is derived from an EMBL/GenBank/DDBJ whole genome shotgun (WGS) entry which is preliminary data.</text>
</comment>
<evidence type="ECO:0000313" key="3">
    <source>
        <dbReference type="Proteomes" id="UP001189429"/>
    </source>
</evidence>
<accession>A0ABN9QCR3</accession>
<gene>
    <name evidence="2" type="ORF">PCOR1329_LOCUS9981</name>
</gene>
<sequence length="91" mass="10382">ISQNNSLILSTCAGLSVTNFEDFVRQFGKEYASEEYKWRQGLFEVHLMQMAAHNCADERPWKTNVPRAGRTSERQRAWGRQGVMCPGMLAS</sequence>
<feature type="domain" description="Cathepsin propeptide inhibitor" evidence="1">
    <location>
        <begin position="20"/>
        <end position="57"/>
    </location>
</feature>
<keyword evidence="3" id="KW-1185">Reference proteome</keyword>
<organism evidence="2 3">
    <name type="scientific">Prorocentrum cordatum</name>
    <dbReference type="NCBI Taxonomy" id="2364126"/>
    <lineage>
        <taxon>Eukaryota</taxon>
        <taxon>Sar</taxon>
        <taxon>Alveolata</taxon>
        <taxon>Dinophyceae</taxon>
        <taxon>Prorocentrales</taxon>
        <taxon>Prorocentraceae</taxon>
        <taxon>Prorocentrum</taxon>
    </lineage>
</organism>